<dbReference type="AlphaFoldDB" id="A0AAN6VIC4"/>
<dbReference type="GO" id="GO:0042602">
    <property type="term" value="F:riboflavin reductase (NADPH) activity"/>
    <property type="evidence" value="ECO:0007669"/>
    <property type="project" value="TreeGrafter"/>
</dbReference>
<evidence type="ECO:0000256" key="1">
    <source>
        <dbReference type="ARBA" id="ARBA00038376"/>
    </source>
</evidence>
<dbReference type="InterPro" id="IPR051606">
    <property type="entry name" value="Polyketide_Oxido-like"/>
</dbReference>
<dbReference type="GO" id="GO:0004074">
    <property type="term" value="F:biliverdin reductase [NAD(P)H] activity"/>
    <property type="evidence" value="ECO:0007669"/>
    <property type="project" value="TreeGrafter"/>
</dbReference>
<dbReference type="InterPro" id="IPR036291">
    <property type="entry name" value="NAD(P)-bd_dom_sf"/>
</dbReference>
<gene>
    <name evidence="3" type="ORF">C8A00DRAFT_36708</name>
</gene>
<accession>A0AAN6VIC4</accession>
<protein>
    <submittedName>
        <fullName evidence="3">Oxidoreductase AflX</fullName>
    </submittedName>
</protein>
<dbReference type="InterPro" id="IPR016040">
    <property type="entry name" value="NAD(P)-bd_dom"/>
</dbReference>
<dbReference type="PANTHER" id="PTHR43355:SF2">
    <property type="entry name" value="FLAVIN REDUCTASE (NADPH)"/>
    <property type="match status" value="1"/>
</dbReference>
<reference evidence="3" key="2">
    <citation type="submission" date="2023-05" db="EMBL/GenBank/DDBJ databases">
        <authorList>
            <consortium name="Lawrence Berkeley National Laboratory"/>
            <person name="Steindorff A."/>
            <person name="Hensen N."/>
            <person name="Bonometti L."/>
            <person name="Westerberg I."/>
            <person name="Brannstrom I.O."/>
            <person name="Guillou S."/>
            <person name="Cros-Aarteil S."/>
            <person name="Calhoun S."/>
            <person name="Haridas S."/>
            <person name="Kuo A."/>
            <person name="Mondo S."/>
            <person name="Pangilinan J."/>
            <person name="Riley R."/>
            <person name="Labutti K."/>
            <person name="Andreopoulos B."/>
            <person name="Lipzen A."/>
            <person name="Chen C."/>
            <person name="Yanf M."/>
            <person name="Daum C."/>
            <person name="Ng V."/>
            <person name="Clum A."/>
            <person name="Ohm R."/>
            <person name="Martin F."/>
            <person name="Silar P."/>
            <person name="Natvig D."/>
            <person name="Lalanne C."/>
            <person name="Gautier V."/>
            <person name="Ament-Velasquez S.L."/>
            <person name="Kruys A."/>
            <person name="Hutchinson M.I."/>
            <person name="Powell A.J."/>
            <person name="Barry K."/>
            <person name="Miller A.N."/>
            <person name="Grigoriev I.V."/>
            <person name="Debuchy R."/>
            <person name="Gladieux P."/>
            <person name="Thoren M.H."/>
            <person name="Johannesson H."/>
        </authorList>
    </citation>
    <scope>NUCLEOTIDE SEQUENCE</scope>
    <source>
        <strain evidence="3">CBS 538.74</strain>
    </source>
</reference>
<sequence>MSSPKTILFLGATGGVGLSTLRRSLAANHTCVALCRTPSKLSAEFPNNNPPANLHLVQGDALDADVLARCLLVGPAPSSDRRLVDTIIFSIGGRPTLRGMSDPHVCENGMAALLRALREVMTTKSATTTKPKPPPRLVAVSTTGITDQARDIPLPMVPLYKGLLHTPHKDKKAMERLVMDAGVETVAWTLIRGSLYTNGPATEGLVREGMEDPVTGVVTSTAVGYTISREDVGKWVFENCVEGGTKWVGKAAVLSY</sequence>
<reference evidence="3" key="1">
    <citation type="journal article" date="2023" name="Mol. Phylogenet. Evol.">
        <title>Genome-scale phylogeny and comparative genomics of the fungal order Sordariales.</title>
        <authorList>
            <person name="Hensen N."/>
            <person name="Bonometti L."/>
            <person name="Westerberg I."/>
            <person name="Brannstrom I.O."/>
            <person name="Guillou S."/>
            <person name="Cros-Aarteil S."/>
            <person name="Calhoun S."/>
            <person name="Haridas S."/>
            <person name="Kuo A."/>
            <person name="Mondo S."/>
            <person name="Pangilinan J."/>
            <person name="Riley R."/>
            <person name="LaButti K."/>
            <person name="Andreopoulos B."/>
            <person name="Lipzen A."/>
            <person name="Chen C."/>
            <person name="Yan M."/>
            <person name="Daum C."/>
            <person name="Ng V."/>
            <person name="Clum A."/>
            <person name="Steindorff A."/>
            <person name="Ohm R.A."/>
            <person name="Martin F."/>
            <person name="Silar P."/>
            <person name="Natvig D.O."/>
            <person name="Lalanne C."/>
            <person name="Gautier V."/>
            <person name="Ament-Velasquez S.L."/>
            <person name="Kruys A."/>
            <person name="Hutchinson M.I."/>
            <person name="Powell A.J."/>
            <person name="Barry K."/>
            <person name="Miller A.N."/>
            <person name="Grigoriev I.V."/>
            <person name="Debuchy R."/>
            <person name="Gladieux P."/>
            <person name="Hiltunen Thoren M."/>
            <person name="Johannesson H."/>
        </authorList>
    </citation>
    <scope>NUCLEOTIDE SEQUENCE</scope>
    <source>
        <strain evidence="3">CBS 538.74</strain>
    </source>
</reference>
<evidence type="ECO:0000259" key="2">
    <source>
        <dbReference type="Pfam" id="PF13460"/>
    </source>
</evidence>
<dbReference type="SUPFAM" id="SSF51735">
    <property type="entry name" value="NAD(P)-binding Rossmann-fold domains"/>
    <property type="match status" value="1"/>
</dbReference>
<evidence type="ECO:0000313" key="4">
    <source>
        <dbReference type="Proteomes" id="UP001302745"/>
    </source>
</evidence>
<evidence type="ECO:0000313" key="3">
    <source>
        <dbReference type="EMBL" id="KAK4150691.1"/>
    </source>
</evidence>
<dbReference type="Gene3D" id="3.40.50.720">
    <property type="entry name" value="NAD(P)-binding Rossmann-like Domain"/>
    <property type="match status" value="1"/>
</dbReference>
<dbReference type="Proteomes" id="UP001302745">
    <property type="component" value="Unassembled WGS sequence"/>
</dbReference>
<dbReference type="PANTHER" id="PTHR43355">
    <property type="entry name" value="FLAVIN REDUCTASE (NADPH)"/>
    <property type="match status" value="1"/>
</dbReference>
<comment type="similarity">
    <text evidence="1">Belongs to the avfA family.</text>
</comment>
<organism evidence="3 4">
    <name type="scientific">Chaetomidium leptoderma</name>
    <dbReference type="NCBI Taxonomy" id="669021"/>
    <lineage>
        <taxon>Eukaryota</taxon>
        <taxon>Fungi</taxon>
        <taxon>Dikarya</taxon>
        <taxon>Ascomycota</taxon>
        <taxon>Pezizomycotina</taxon>
        <taxon>Sordariomycetes</taxon>
        <taxon>Sordariomycetidae</taxon>
        <taxon>Sordariales</taxon>
        <taxon>Chaetomiaceae</taxon>
        <taxon>Chaetomidium</taxon>
    </lineage>
</organism>
<dbReference type="EMBL" id="MU857056">
    <property type="protein sequence ID" value="KAK4150691.1"/>
    <property type="molecule type" value="Genomic_DNA"/>
</dbReference>
<dbReference type="Pfam" id="PF13460">
    <property type="entry name" value="NAD_binding_10"/>
    <property type="match status" value="1"/>
</dbReference>
<comment type="caution">
    <text evidence="3">The sequence shown here is derived from an EMBL/GenBank/DDBJ whole genome shotgun (WGS) entry which is preliminary data.</text>
</comment>
<name>A0AAN6VIC4_9PEZI</name>
<keyword evidence="4" id="KW-1185">Reference proteome</keyword>
<feature type="domain" description="NAD(P)-binding" evidence="2">
    <location>
        <begin position="11"/>
        <end position="238"/>
    </location>
</feature>
<proteinExistence type="inferred from homology"/>